<gene>
    <name evidence="1" type="primary">ga28794</name>
    <name evidence="1" type="ORF">PR202_ga28794</name>
</gene>
<name>A0AAV5DI09_ELECO</name>
<proteinExistence type="predicted"/>
<accession>A0AAV5DI09</accession>
<keyword evidence="2" id="KW-1185">Reference proteome</keyword>
<evidence type="ECO:0000313" key="1">
    <source>
        <dbReference type="EMBL" id="GJN10679.1"/>
    </source>
</evidence>
<dbReference type="PANTHER" id="PTHR34042">
    <property type="entry name" value="TRANSCRIPTION REPRESSOR OFP17"/>
    <property type="match status" value="1"/>
</dbReference>
<protein>
    <submittedName>
        <fullName evidence="1">Uncharacterized protein</fullName>
    </submittedName>
</protein>
<organism evidence="1 2">
    <name type="scientific">Eleusine coracana subsp. coracana</name>
    <dbReference type="NCBI Taxonomy" id="191504"/>
    <lineage>
        <taxon>Eukaryota</taxon>
        <taxon>Viridiplantae</taxon>
        <taxon>Streptophyta</taxon>
        <taxon>Embryophyta</taxon>
        <taxon>Tracheophyta</taxon>
        <taxon>Spermatophyta</taxon>
        <taxon>Magnoliopsida</taxon>
        <taxon>Liliopsida</taxon>
        <taxon>Poales</taxon>
        <taxon>Poaceae</taxon>
        <taxon>PACMAD clade</taxon>
        <taxon>Chloridoideae</taxon>
        <taxon>Cynodonteae</taxon>
        <taxon>Eleusininae</taxon>
        <taxon>Eleusine</taxon>
    </lineage>
</organism>
<dbReference type="InterPro" id="IPR044686">
    <property type="entry name" value="OFP17"/>
</dbReference>
<dbReference type="PANTHER" id="PTHR34042:SF7">
    <property type="entry name" value="OS07G0679100 PROTEIN"/>
    <property type="match status" value="1"/>
</dbReference>
<reference evidence="1" key="2">
    <citation type="submission" date="2021-12" db="EMBL/GenBank/DDBJ databases">
        <title>Resequencing data analysis of finger millet.</title>
        <authorList>
            <person name="Hatakeyama M."/>
            <person name="Aluri S."/>
            <person name="Balachadran M.T."/>
            <person name="Sivarajan S.R."/>
            <person name="Poveda L."/>
            <person name="Shimizu-Inatsugi R."/>
            <person name="Schlapbach R."/>
            <person name="Sreeman S.M."/>
            <person name="Shimizu K.K."/>
        </authorList>
    </citation>
    <scope>NUCLEOTIDE SEQUENCE</scope>
</reference>
<reference evidence="1" key="1">
    <citation type="journal article" date="2018" name="DNA Res.">
        <title>Multiple hybrid de novo genome assembly of finger millet, an orphan allotetraploid crop.</title>
        <authorList>
            <person name="Hatakeyama M."/>
            <person name="Aluri S."/>
            <person name="Balachadran M.T."/>
            <person name="Sivarajan S.R."/>
            <person name="Patrignani A."/>
            <person name="Gruter S."/>
            <person name="Poveda L."/>
            <person name="Shimizu-Inatsugi R."/>
            <person name="Baeten J."/>
            <person name="Francoijs K.J."/>
            <person name="Nataraja K.N."/>
            <person name="Reddy Y.A.N."/>
            <person name="Phadnis S."/>
            <person name="Ravikumar R.L."/>
            <person name="Schlapbach R."/>
            <person name="Sreeman S.M."/>
            <person name="Shimizu K.K."/>
        </authorList>
    </citation>
    <scope>NUCLEOTIDE SEQUENCE</scope>
</reference>
<dbReference type="GO" id="GO:0045892">
    <property type="term" value="P:negative regulation of DNA-templated transcription"/>
    <property type="evidence" value="ECO:0007669"/>
    <property type="project" value="InterPro"/>
</dbReference>
<dbReference type="AlphaFoldDB" id="A0AAV5DI09"/>
<dbReference type="EMBL" id="BQKI01000018">
    <property type="protein sequence ID" value="GJN10679.1"/>
    <property type="molecule type" value="Genomic_DNA"/>
</dbReference>
<comment type="caution">
    <text evidence="1">The sequence shown here is derived from an EMBL/GenBank/DDBJ whole genome shotgun (WGS) entry which is preliminary data.</text>
</comment>
<evidence type="ECO:0000313" key="2">
    <source>
        <dbReference type="Proteomes" id="UP001054889"/>
    </source>
</evidence>
<sequence>MDLMNVEELLCCWEKLRYPVFVQFAGRFYGELCMDLFSGGSDDDVSSEWALTISGMFCHDMWALHQMF</sequence>
<dbReference type="Proteomes" id="UP001054889">
    <property type="component" value="Unassembled WGS sequence"/>
</dbReference>